<dbReference type="OrthoDB" id="4924482at2759"/>
<dbReference type="Pfam" id="PF21858">
    <property type="entry name" value="DUF6914"/>
    <property type="match status" value="1"/>
</dbReference>
<keyword evidence="1" id="KW-0732">Signal</keyword>
<dbReference type="HOGENOM" id="CLU_424485_0_0_1"/>
<dbReference type="InterPro" id="IPR054208">
    <property type="entry name" value="DUF6914"/>
</dbReference>
<keyword evidence="3" id="KW-1185">Reference proteome</keyword>
<gene>
    <name evidence="2" type="ORF">ACRE_002360</name>
</gene>
<dbReference type="STRING" id="857340.A0A086THP5"/>
<organism evidence="2 3">
    <name type="scientific">Hapsidospora chrysogenum (strain ATCC 11550 / CBS 779.69 / DSM 880 / IAM 14645 / JCM 23072 / IMI 49137)</name>
    <name type="common">Acremonium chrysogenum</name>
    <dbReference type="NCBI Taxonomy" id="857340"/>
    <lineage>
        <taxon>Eukaryota</taxon>
        <taxon>Fungi</taxon>
        <taxon>Dikarya</taxon>
        <taxon>Ascomycota</taxon>
        <taxon>Pezizomycotina</taxon>
        <taxon>Sordariomycetes</taxon>
        <taxon>Hypocreomycetidae</taxon>
        <taxon>Hypocreales</taxon>
        <taxon>Bionectriaceae</taxon>
        <taxon>Hapsidospora</taxon>
    </lineage>
</organism>
<name>A0A086THP5_HAPC1</name>
<sequence>MHFANIVGGAVTLSAVALSAPAPMPFPQTDSESICSADENDRASWLATGARDFLEQQLNEYGPDNWLTELDRRTTGPGGQPTALDCKPLGGTTCLAPSVPCVHYTPPELWYIRRAAAHAQNFFSAAQRLLTEETLAGSLQVGKMTTDFAPPDDRVNQAGTFRQVGAGFSIADKVMKQTSGPIGDALGLLGAIFGLLSANLAANAPAPVDVDRLADEVHAELGSFFESASDLIAKFNSKLFGGDDDIDINAVVDFLYGAYGVAAPAVVEQPISKVFASGEFLVEQSQSKFEEGLRQGLQAVKQQILAQVLRGQNWYVWVNTNRDENACNDISGARFIDGECYMIEARYHLKYITDPDSQVMPEEMVKKLEDPNEGYNINMEAFYRNVRDCNNDNENPTGLDLGSEYPKCFFNLPFIRTRDYVCNVQIDGDLLDKMPHGLQFENAPGGGTCSVLENGSNKRRVVVALYHRDRLSLGDNRKKLGYEAYHWGILIMPEKPPRTDGRLDCNAYDATDITVTDPKTRRDLNPDNDWFFRPQHHIDPSATGRLIGRIIVGKLPRNVADSDIDNLLAEVPLPVKDASPPQSCVTWALDALSALQASGLAWSFDIGQFQDWALAYGDRPLTISNNTFQCAIEKCFPVVAGNKQF</sequence>
<feature type="signal peptide" evidence="1">
    <location>
        <begin position="1"/>
        <end position="19"/>
    </location>
</feature>
<comment type="caution">
    <text evidence="2">The sequence shown here is derived from an EMBL/GenBank/DDBJ whole genome shotgun (WGS) entry which is preliminary data.</text>
</comment>
<evidence type="ECO:0000256" key="1">
    <source>
        <dbReference type="SAM" id="SignalP"/>
    </source>
</evidence>
<reference evidence="3" key="1">
    <citation type="journal article" date="2014" name="Genome Announc.">
        <title>Genome sequence and annotation of Acremonium chrysogenum, producer of the beta-lactam antibiotic cephalosporin C.</title>
        <authorList>
            <person name="Terfehr D."/>
            <person name="Dahlmann T.A."/>
            <person name="Specht T."/>
            <person name="Zadra I."/>
            <person name="Kuernsteiner H."/>
            <person name="Kueck U."/>
        </authorList>
    </citation>
    <scope>NUCLEOTIDE SEQUENCE [LARGE SCALE GENOMIC DNA]</scope>
    <source>
        <strain evidence="3">ATCC 11550 / CBS 779.69 / DSM 880 / IAM 14645 / JCM 23072 / IMI 49137</strain>
    </source>
</reference>
<dbReference type="EMBL" id="JPKY01000001">
    <property type="protein sequence ID" value="KFH48877.1"/>
    <property type="molecule type" value="Genomic_DNA"/>
</dbReference>
<dbReference type="Proteomes" id="UP000029964">
    <property type="component" value="Unassembled WGS sequence"/>
</dbReference>
<feature type="chain" id="PRO_5001815716" evidence="1">
    <location>
        <begin position="20"/>
        <end position="645"/>
    </location>
</feature>
<protein>
    <submittedName>
        <fullName evidence="2">Uncharacterized protein</fullName>
    </submittedName>
</protein>
<proteinExistence type="predicted"/>
<dbReference type="AlphaFoldDB" id="A0A086THP5"/>
<evidence type="ECO:0000313" key="2">
    <source>
        <dbReference type="EMBL" id="KFH48877.1"/>
    </source>
</evidence>
<evidence type="ECO:0000313" key="3">
    <source>
        <dbReference type="Proteomes" id="UP000029964"/>
    </source>
</evidence>
<accession>A0A086THP5</accession>